<dbReference type="Gene3D" id="3.40.1390.10">
    <property type="entry name" value="MurE/MurF, N-terminal domain"/>
    <property type="match status" value="1"/>
</dbReference>
<dbReference type="InterPro" id="IPR035911">
    <property type="entry name" value="MurE/MurF_N"/>
</dbReference>
<dbReference type="GO" id="GO:0051301">
    <property type="term" value="P:cell division"/>
    <property type="evidence" value="ECO:0007669"/>
    <property type="project" value="UniProtKB-KW"/>
</dbReference>
<evidence type="ECO:0000256" key="10">
    <source>
        <dbReference type="HAMAP-Rule" id="MF_02019"/>
    </source>
</evidence>
<dbReference type="InterPro" id="IPR005863">
    <property type="entry name" value="UDP-N-AcMur_synth"/>
</dbReference>
<sequence>MIKLALSDIATIVGGTFSGEDTQIEQVTTDTRAIEPGALFIALVGERFDAHDFCQQAADKGAAALIVERLLDVPVPQIVVADSKLALGKLGAEVHQRCQTKTLAITGSCGKTTVKEMVASILSGLGQVLYTAGNFNNDIGVPLTLLRNTPQDDYSVIELGANHIGEIAYTTALTQPDIAMVNNVAEAHLEGFGSLEGVKQAKGEIYQGLAKGGTALVNLDSQGASLWSEVLRDKHVITFAKQNTDADFYASDIVMSSDGSPLFTLHTPAGNIQVQLSLLGQHNVANAVAAAALAIQCGATLAQVQLGLQSLNKVKRRVDVEKLNDTVTLIDDSYNASVPAMKAAVELLSQFDATQRWLILGNMAELGHESLALHKEVGQHAAPFAFEHVLTYGEDAKVISEVCGGKHFDSHETMLEYIEQTLTQLNQTPHTLLVKGALSAGMFKVANALKENYT</sequence>
<dbReference type="Proteomes" id="UP000236721">
    <property type="component" value="Unassembled WGS sequence"/>
</dbReference>
<dbReference type="GO" id="GO:0008360">
    <property type="term" value="P:regulation of cell shape"/>
    <property type="evidence" value="ECO:0007669"/>
    <property type="project" value="UniProtKB-KW"/>
</dbReference>
<dbReference type="GO" id="GO:0005524">
    <property type="term" value="F:ATP binding"/>
    <property type="evidence" value="ECO:0007669"/>
    <property type="project" value="UniProtKB-UniRule"/>
</dbReference>
<dbReference type="OrthoDB" id="9801978at2"/>
<dbReference type="GO" id="GO:0009252">
    <property type="term" value="P:peptidoglycan biosynthetic process"/>
    <property type="evidence" value="ECO:0007669"/>
    <property type="project" value="UniProtKB-UniRule"/>
</dbReference>
<dbReference type="InterPro" id="IPR004101">
    <property type="entry name" value="Mur_ligase_C"/>
</dbReference>
<keyword evidence="4 10" id="KW-0547">Nucleotide-binding</keyword>
<dbReference type="Pfam" id="PF08245">
    <property type="entry name" value="Mur_ligase_M"/>
    <property type="match status" value="1"/>
</dbReference>
<reference evidence="16" key="1">
    <citation type="submission" date="2016-10" db="EMBL/GenBank/DDBJ databases">
        <authorList>
            <person name="Varghese N."/>
            <person name="Submissions S."/>
        </authorList>
    </citation>
    <scope>NUCLEOTIDE SEQUENCE [LARGE SCALE GENOMIC DNA]</scope>
    <source>
        <strain evidence="16">CGMCC 1.7062</strain>
    </source>
</reference>
<dbReference type="UniPathway" id="UPA00219"/>
<dbReference type="GO" id="GO:0005737">
    <property type="term" value="C:cytoplasm"/>
    <property type="evidence" value="ECO:0007669"/>
    <property type="project" value="UniProtKB-SubCell"/>
</dbReference>
<name>A0A1H5XL13_9VIBR</name>
<keyword evidence="7 10" id="KW-0573">Peptidoglycan synthesis</keyword>
<dbReference type="Pfam" id="PF02875">
    <property type="entry name" value="Mur_ligase_C"/>
    <property type="match status" value="1"/>
</dbReference>
<dbReference type="InterPro" id="IPR051046">
    <property type="entry name" value="MurCDEF_CellWall_CoF430Synth"/>
</dbReference>
<evidence type="ECO:0000256" key="8">
    <source>
        <dbReference type="ARBA" id="ARBA00023306"/>
    </source>
</evidence>
<dbReference type="EMBL" id="FNVG01000007">
    <property type="protein sequence ID" value="SEG12459.1"/>
    <property type="molecule type" value="Genomic_DNA"/>
</dbReference>
<dbReference type="EC" id="6.3.2.10" evidence="10 11"/>
<evidence type="ECO:0000256" key="6">
    <source>
        <dbReference type="ARBA" id="ARBA00022960"/>
    </source>
</evidence>
<dbReference type="SUPFAM" id="SSF53623">
    <property type="entry name" value="MurD-like peptide ligases, catalytic domain"/>
    <property type="match status" value="1"/>
</dbReference>
<evidence type="ECO:0000256" key="11">
    <source>
        <dbReference type="RuleBase" id="RU004136"/>
    </source>
</evidence>
<evidence type="ECO:0000259" key="14">
    <source>
        <dbReference type="Pfam" id="PF08245"/>
    </source>
</evidence>
<evidence type="ECO:0000259" key="12">
    <source>
        <dbReference type="Pfam" id="PF01225"/>
    </source>
</evidence>
<comment type="catalytic activity">
    <reaction evidence="10 11">
        <text>D-alanyl-D-alanine + UDP-N-acetyl-alpha-D-muramoyl-L-alanyl-gamma-D-glutamyl-meso-2,6-diaminopimelate + ATP = UDP-N-acetyl-alpha-D-muramoyl-L-alanyl-gamma-D-glutamyl-meso-2,6-diaminopimeloyl-D-alanyl-D-alanine + ADP + phosphate + H(+)</text>
        <dbReference type="Rhea" id="RHEA:28374"/>
        <dbReference type="ChEBI" id="CHEBI:15378"/>
        <dbReference type="ChEBI" id="CHEBI:30616"/>
        <dbReference type="ChEBI" id="CHEBI:43474"/>
        <dbReference type="ChEBI" id="CHEBI:57822"/>
        <dbReference type="ChEBI" id="CHEBI:61386"/>
        <dbReference type="ChEBI" id="CHEBI:83905"/>
        <dbReference type="ChEBI" id="CHEBI:456216"/>
        <dbReference type="EC" id="6.3.2.10"/>
    </reaction>
</comment>
<feature type="domain" description="Mur ligase C-terminal" evidence="13">
    <location>
        <begin position="316"/>
        <end position="437"/>
    </location>
</feature>
<evidence type="ECO:0000256" key="3">
    <source>
        <dbReference type="ARBA" id="ARBA00022618"/>
    </source>
</evidence>
<evidence type="ECO:0000256" key="4">
    <source>
        <dbReference type="ARBA" id="ARBA00022741"/>
    </source>
</evidence>
<dbReference type="HAMAP" id="MF_02019">
    <property type="entry name" value="MurF"/>
    <property type="match status" value="1"/>
</dbReference>
<dbReference type="Gene3D" id="3.40.1190.10">
    <property type="entry name" value="Mur-like, catalytic domain"/>
    <property type="match status" value="1"/>
</dbReference>
<keyword evidence="5 10" id="KW-0067">ATP-binding</keyword>
<keyword evidence="16" id="KW-1185">Reference proteome</keyword>
<comment type="similarity">
    <text evidence="10">Belongs to the MurCDEF family. MurF subfamily.</text>
</comment>
<dbReference type="SUPFAM" id="SSF63418">
    <property type="entry name" value="MurE/MurF N-terminal domain"/>
    <property type="match status" value="1"/>
</dbReference>
<evidence type="ECO:0000256" key="7">
    <source>
        <dbReference type="ARBA" id="ARBA00022984"/>
    </source>
</evidence>
<dbReference type="AlphaFoldDB" id="A0A1H5XL13"/>
<accession>A0A1H5XL13</accession>
<dbReference type="RefSeq" id="WP_103880077.1">
    <property type="nucleotide sequence ID" value="NZ_FNVG01000007.1"/>
</dbReference>
<keyword evidence="6 10" id="KW-0133">Cell shape</keyword>
<evidence type="ECO:0000256" key="2">
    <source>
        <dbReference type="ARBA" id="ARBA00022598"/>
    </source>
</evidence>
<feature type="domain" description="Mur ligase N-terminal catalytic" evidence="12">
    <location>
        <begin position="24"/>
        <end position="71"/>
    </location>
</feature>
<dbReference type="NCBIfam" id="TIGR01143">
    <property type="entry name" value="murF"/>
    <property type="match status" value="1"/>
</dbReference>
<keyword evidence="9 10" id="KW-0961">Cell wall biogenesis/degradation</keyword>
<dbReference type="Gene3D" id="3.90.190.20">
    <property type="entry name" value="Mur ligase, C-terminal domain"/>
    <property type="match status" value="1"/>
</dbReference>
<keyword evidence="2 10" id="KW-0436">Ligase</keyword>
<comment type="pathway">
    <text evidence="10 11">Cell wall biogenesis; peptidoglycan biosynthesis.</text>
</comment>
<dbReference type="GO" id="GO:0071555">
    <property type="term" value="P:cell wall organization"/>
    <property type="evidence" value="ECO:0007669"/>
    <property type="project" value="UniProtKB-KW"/>
</dbReference>
<feature type="domain" description="Mur ligase central" evidence="14">
    <location>
        <begin position="105"/>
        <end position="294"/>
    </location>
</feature>
<dbReference type="GO" id="GO:0047480">
    <property type="term" value="F:UDP-N-acetylmuramoyl-tripeptide-D-alanyl-D-alanine ligase activity"/>
    <property type="evidence" value="ECO:0007669"/>
    <property type="project" value="UniProtKB-UniRule"/>
</dbReference>
<dbReference type="InterPro" id="IPR013221">
    <property type="entry name" value="Mur_ligase_cen"/>
</dbReference>
<comment type="function">
    <text evidence="10 11">Involved in cell wall formation. Catalyzes the final step in the synthesis of UDP-N-acetylmuramoyl-pentapeptide, the precursor of murein.</text>
</comment>
<organism evidence="15 16">
    <name type="scientific">Vibrio hangzhouensis</name>
    <dbReference type="NCBI Taxonomy" id="462991"/>
    <lineage>
        <taxon>Bacteria</taxon>
        <taxon>Pseudomonadati</taxon>
        <taxon>Pseudomonadota</taxon>
        <taxon>Gammaproteobacteria</taxon>
        <taxon>Vibrionales</taxon>
        <taxon>Vibrionaceae</taxon>
        <taxon>Vibrio</taxon>
    </lineage>
</organism>
<keyword evidence="3 10" id="KW-0132">Cell division</keyword>
<evidence type="ECO:0000256" key="1">
    <source>
        <dbReference type="ARBA" id="ARBA00022490"/>
    </source>
</evidence>
<dbReference type="Pfam" id="PF01225">
    <property type="entry name" value="Mur_ligase"/>
    <property type="match status" value="1"/>
</dbReference>
<dbReference type="SUPFAM" id="SSF53244">
    <property type="entry name" value="MurD-like peptide ligases, peptide-binding domain"/>
    <property type="match status" value="1"/>
</dbReference>
<dbReference type="InterPro" id="IPR000713">
    <property type="entry name" value="Mur_ligase_N"/>
</dbReference>
<evidence type="ECO:0000259" key="13">
    <source>
        <dbReference type="Pfam" id="PF02875"/>
    </source>
</evidence>
<dbReference type="PANTHER" id="PTHR43024:SF1">
    <property type="entry name" value="UDP-N-ACETYLMURAMOYL-TRIPEPTIDE--D-ALANYL-D-ALANINE LIGASE"/>
    <property type="match status" value="1"/>
</dbReference>
<dbReference type="GO" id="GO:0008766">
    <property type="term" value="F:UDP-N-acetylmuramoylalanyl-D-glutamyl-2,6-diaminopimelate-D-alanyl-D-alanine ligase activity"/>
    <property type="evidence" value="ECO:0007669"/>
    <property type="project" value="RHEA"/>
</dbReference>
<dbReference type="InterPro" id="IPR036615">
    <property type="entry name" value="Mur_ligase_C_dom_sf"/>
</dbReference>
<comment type="subcellular location">
    <subcellularLocation>
        <location evidence="10 11">Cytoplasm</location>
    </subcellularLocation>
</comment>
<gene>
    <name evidence="10" type="primary">murF</name>
    <name evidence="15" type="ORF">SAMN04488244_107108</name>
</gene>
<proteinExistence type="inferred from homology"/>
<keyword evidence="1 10" id="KW-0963">Cytoplasm</keyword>
<feature type="binding site" evidence="10">
    <location>
        <begin position="107"/>
        <end position="113"/>
    </location>
    <ligand>
        <name>ATP</name>
        <dbReference type="ChEBI" id="CHEBI:30616"/>
    </ligand>
</feature>
<dbReference type="InterPro" id="IPR036565">
    <property type="entry name" value="Mur-like_cat_sf"/>
</dbReference>
<evidence type="ECO:0000313" key="15">
    <source>
        <dbReference type="EMBL" id="SEG12459.1"/>
    </source>
</evidence>
<evidence type="ECO:0000256" key="5">
    <source>
        <dbReference type="ARBA" id="ARBA00022840"/>
    </source>
</evidence>
<keyword evidence="8 10" id="KW-0131">Cell cycle</keyword>
<dbReference type="PANTHER" id="PTHR43024">
    <property type="entry name" value="UDP-N-ACETYLMURAMOYL-TRIPEPTIDE--D-ALANYL-D-ALANINE LIGASE"/>
    <property type="match status" value="1"/>
</dbReference>
<evidence type="ECO:0000313" key="16">
    <source>
        <dbReference type="Proteomes" id="UP000236721"/>
    </source>
</evidence>
<evidence type="ECO:0000256" key="9">
    <source>
        <dbReference type="ARBA" id="ARBA00023316"/>
    </source>
</evidence>
<protein>
    <recommendedName>
        <fullName evidence="10 11">UDP-N-acetylmuramoyl-tripeptide--D-alanyl-D-alanine ligase</fullName>
        <ecNumber evidence="10 11">6.3.2.10</ecNumber>
    </recommendedName>
    <alternativeName>
        <fullName evidence="10">D-alanyl-D-alanine-adding enzyme</fullName>
    </alternativeName>
</protein>